<dbReference type="GO" id="GO:0008173">
    <property type="term" value="F:RNA methyltransferase activity"/>
    <property type="evidence" value="ECO:0007669"/>
    <property type="project" value="InterPro"/>
</dbReference>
<sequence length="747" mass="82492">MRRQLERKKREREDLDPVLQRCIELIQGDATSGQSQLTDQDRLRTFLKPLISASGCIEGADLVTLCTSLECSSDDLVRIARSVPRSVSSFDKIFPDEFSFAVLKALTPVDVNERRRLASAGEVTEDSSDLITYYKTLFQWGDGEWSAFLKSLSTPLPMTFRVHCSEPALRSFSSYHLGTRPLSSSVAENPITANRGGEFPHVALYGCSHEAYHADADCTLWSRTLHASSCVSFQEVVSALPVAVLNPSPNGSVLDMCAAPGSKSLQALDSVLRHGVDCPDSVVWLNEKDRTKATQTLPARVKRYHAPNVVISRCDATQIPRMYQLPPRGQSEDAPLVEKRFDFIICDVPCSGDGTVRKERSVLASWSPKYVASLVPTQKSLLRRAIDLLAIGGIVVYSTCSMNPEEDEVVVAAALETFQEAVELVDVNEVLKSAGLVMHSSGGVMVPSPMEGTPYSSQRPFQPSKVLRVFPHKDDTGGFFVAAIRKVGMPRMTPPVVVPSKLNQWMGHKRWMRVQHETDEHWRSIMTFFGVSPSAEAEFLKNYRPVFNVNPNGGPQRRIMIVTPAVEKIIFETKPFKGPGLELITIGTRAFEAYDGKYMSGAPCNWRCVMEGASRFARYATKRKVVLNASDSVHSSILEQLVEHGFVFQEKLGEALRALFPEGEDWWTSTGDVHHLIGGSLLVGVVGGPANLQGDNTWWLSGTINRSKIELAVDESLRVFALLTFFGRKPGVTPAEEEEGDSAEVPN</sequence>
<feature type="binding site" evidence="5">
    <location>
        <position position="347"/>
    </location>
    <ligand>
        <name>S-adenosyl-L-methionine</name>
        <dbReference type="ChEBI" id="CHEBI:59789"/>
    </ligand>
</feature>
<dbReference type="PRINTS" id="PR02008">
    <property type="entry name" value="RCMTFAMILY"/>
</dbReference>
<keyword evidence="1 5" id="KW-0489">Methyltransferase</keyword>
<accession>A0A0S4KJ12</accession>
<dbReference type="Proteomes" id="UP000051952">
    <property type="component" value="Unassembled WGS sequence"/>
</dbReference>
<keyword evidence="8" id="KW-1185">Reference proteome</keyword>
<dbReference type="InterPro" id="IPR001678">
    <property type="entry name" value="MeTrfase_RsmB-F_NOP2_dom"/>
</dbReference>
<dbReference type="AlphaFoldDB" id="A0A0S4KJ12"/>
<proteinExistence type="inferred from homology"/>
<comment type="similarity">
    <text evidence="5">Belongs to the class I-like SAM-binding methyltransferase superfamily. RsmB/NOP family.</text>
</comment>
<dbReference type="OMA" id="RYHAPNV"/>
<dbReference type="SUPFAM" id="SSF53335">
    <property type="entry name" value="S-adenosyl-L-methionine-dependent methyltransferases"/>
    <property type="match status" value="1"/>
</dbReference>
<dbReference type="Gene3D" id="3.40.50.150">
    <property type="entry name" value="Vaccinia Virus protein VP39"/>
    <property type="match status" value="1"/>
</dbReference>
<evidence type="ECO:0000256" key="5">
    <source>
        <dbReference type="PROSITE-ProRule" id="PRU01023"/>
    </source>
</evidence>
<feature type="binding site" evidence="5">
    <location>
        <position position="287"/>
    </location>
    <ligand>
        <name>S-adenosyl-L-methionine</name>
        <dbReference type="ChEBI" id="CHEBI:59789"/>
    </ligand>
</feature>
<evidence type="ECO:0000259" key="6">
    <source>
        <dbReference type="PROSITE" id="PS51686"/>
    </source>
</evidence>
<keyword evidence="4 5" id="KW-0694">RNA-binding</keyword>
<evidence type="ECO:0000313" key="8">
    <source>
        <dbReference type="Proteomes" id="UP000051952"/>
    </source>
</evidence>
<dbReference type="PROSITE" id="PS51686">
    <property type="entry name" value="SAM_MT_RSMB_NOP"/>
    <property type="match status" value="1"/>
</dbReference>
<dbReference type="InterPro" id="IPR049560">
    <property type="entry name" value="MeTrfase_RsmB-F_NOP2_cat"/>
</dbReference>
<evidence type="ECO:0000256" key="1">
    <source>
        <dbReference type="ARBA" id="ARBA00022603"/>
    </source>
</evidence>
<dbReference type="VEuPathDB" id="TriTrypDB:BSAL_07360"/>
<evidence type="ECO:0000313" key="7">
    <source>
        <dbReference type="EMBL" id="CUI14523.1"/>
    </source>
</evidence>
<evidence type="ECO:0000256" key="2">
    <source>
        <dbReference type="ARBA" id="ARBA00022679"/>
    </source>
</evidence>
<organism evidence="7 8">
    <name type="scientific">Bodo saltans</name>
    <name type="common">Flagellated protozoan</name>
    <dbReference type="NCBI Taxonomy" id="75058"/>
    <lineage>
        <taxon>Eukaryota</taxon>
        <taxon>Discoba</taxon>
        <taxon>Euglenozoa</taxon>
        <taxon>Kinetoplastea</taxon>
        <taxon>Metakinetoplastina</taxon>
        <taxon>Eubodonida</taxon>
        <taxon>Bodonidae</taxon>
        <taxon>Bodo</taxon>
    </lineage>
</organism>
<dbReference type="InterPro" id="IPR023267">
    <property type="entry name" value="RCMT"/>
</dbReference>
<dbReference type="CDD" id="cd02440">
    <property type="entry name" value="AdoMet_MTases"/>
    <property type="match status" value="1"/>
</dbReference>
<reference evidence="8" key="1">
    <citation type="submission" date="2015-09" db="EMBL/GenBank/DDBJ databases">
        <authorList>
            <consortium name="Pathogen Informatics"/>
        </authorList>
    </citation>
    <scope>NUCLEOTIDE SEQUENCE [LARGE SCALE GENOMIC DNA]</scope>
    <source>
        <strain evidence="8">Lake Konstanz</strain>
    </source>
</reference>
<keyword evidence="2 5" id="KW-0808">Transferase</keyword>
<evidence type="ECO:0000256" key="4">
    <source>
        <dbReference type="ARBA" id="ARBA00022884"/>
    </source>
</evidence>
<feature type="active site" description="Nucleophile" evidence="5">
    <location>
        <position position="400"/>
    </location>
</feature>
<dbReference type="PANTHER" id="PTHR22808">
    <property type="entry name" value="NCL1 YEAST -RELATED NOL1/NOP2/FMU SUN DOMAIN-CONTAINING"/>
    <property type="match status" value="1"/>
</dbReference>
<dbReference type="Pfam" id="PF01189">
    <property type="entry name" value="Methyltr_RsmB-F"/>
    <property type="match status" value="1"/>
</dbReference>
<dbReference type="OrthoDB" id="6093671at2759"/>
<keyword evidence="3 5" id="KW-0949">S-adenosyl-L-methionine</keyword>
<gene>
    <name evidence="7" type="ORF">BSAL_07360</name>
</gene>
<evidence type="ECO:0000256" key="3">
    <source>
        <dbReference type="ARBA" id="ARBA00022691"/>
    </source>
</evidence>
<dbReference type="GO" id="GO:0001510">
    <property type="term" value="P:RNA methylation"/>
    <property type="evidence" value="ECO:0007669"/>
    <property type="project" value="InterPro"/>
</dbReference>
<dbReference type="InterPro" id="IPR057285">
    <property type="entry name" value="Pre-PUA_NSUN2"/>
</dbReference>
<dbReference type="InterPro" id="IPR029063">
    <property type="entry name" value="SAM-dependent_MTases_sf"/>
</dbReference>
<feature type="binding site" evidence="5">
    <location>
        <position position="315"/>
    </location>
    <ligand>
        <name>S-adenosyl-L-methionine</name>
        <dbReference type="ChEBI" id="CHEBI:59789"/>
    </ligand>
</feature>
<dbReference type="Pfam" id="PF25376">
    <property type="entry name" value="Pre-PUA_NSUN2"/>
    <property type="match status" value="1"/>
</dbReference>
<feature type="domain" description="SAM-dependent MTase RsmB/NOP-type" evidence="6">
    <location>
        <begin position="148"/>
        <end position="487"/>
    </location>
</feature>
<dbReference type="PANTHER" id="PTHR22808:SF10">
    <property type="entry name" value="PUTATIVE-RELATED"/>
    <property type="match status" value="1"/>
</dbReference>
<name>A0A0S4KJ12_BODSA</name>
<dbReference type="EMBL" id="CYKH01001404">
    <property type="protein sequence ID" value="CUI14523.1"/>
    <property type="molecule type" value="Genomic_DNA"/>
</dbReference>
<protein>
    <submittedName>
        <fullName evidence="7">Methyltransferase, putative</fullName>
    </submittedName>
</protein>
<dbReference type="GO" id="GO:0003723">
    <property type="term" value="F:RNA binding"/>
    <property type="evidence" value="ECO:0007669"/>
    <property type="project" value="UniProtKB-UniRule"/>
</dbReference>
<feature type="binding site" evidence="5">
    <location>
        <begin position="257"/>
        <end position="263"/>
    </location>
    <ligand>
        <name>S-adenosyl-L-methionine</name>
        <dbReference type="ChEBI" id="CHEBI:59789"/>
    </ligand>
</feature>